<accession>A0A4Q0VS06</accession>
<protein>
    <submittedName>
        <fullName evidence="2">Uncharacterized protein</fullName>
    </submittedName>
</protein>
<dbReference type="Gene3D" id="1.25.40.10">
    <property type="entry name" value="Tetratricopeptide repeat domain"/>
    <property type="match status" value="1"/>
</dbReference>
<evidence type="ECO:0000313" key="3">
    <source>
        <dbReference type="Proteomes" id="UP000290649"/>
    </source>
</evidence>
<evidence type="ECO:0000256" key="1">
    <source>
        <dbReference type="PROSITE-ProRule" id="PRU00339"/>
    </source>
</evidence>
<organism evidence="2 3">
    <name type="scientific">Anaerobacillus alkaliphilus</name>
    <dbReference type="NCBI Taxonomy" id="1548597"/>
    <lineage>
        <taxon>Bacteria</taxon>
        <taxon>Bacillati</taxon>
        <taxon>Bacillota</taxon>
        <taxon>Bacilli</taxon>
        <taxon>Bacillales</taxon>
        <taxon>Bacillaceae</taxon>
        <taxon>Anaerobacillus</taxon>
    </lineage>
</organism>
<dbReference type="PROSITE" id="PS50005">
    <property type="entry name" value="TPR"/>
    <property type="match status" value="1"/>
</dbReference>
<name>A0A4Q0VS06_9BACI</name>
<dbReference type="OrthoDB" id="2676051at2"/>
<gene>
    <name evidence="2" type="ORF">DS745_12005</name>
</gene>
<dbReference type="RefSeq" id="WP_129078472.1">
    <property type="nucleotide sequence ID" value="NZ_QOUX01000039.1"/>
</dbReference>
<dbReference type="InterPro" id="IPR019734">
    <property type="entry name" value="TPR_rpt"/>
</dbReference>
<sequence length="464" mass="55509">MEQNEFLLYDHQKQIRLQAEQVSFYLQGQIIEAFCEKNEVYYLLFYKTNFLTAFKPTRLRRNSYIERAFKKGQVYPADFPFIHELLSSNNPCQVVNFEQLLRQLKKIYTPQEKALILTFLESFIPKKQLFNEILAEFYEHRRNGQMLLGYQIIRILMDFAPKHSLIKQQASDRSFNKHAFSYDNNCSDVMEKDSIYAEKVLYSQKEQEESYRQLVVRYQSESRWLDLMVLSIYQLKLSFSELHYASLKQLLEKHFDETKIIQVLEQLFFQLPNFLPLQKELFHFYIKTQDIEKLCNLLDSNSFQLSSSQVKKISDILEGLDFEKHLLAPDVVRLLVKSVLDIYPEKTEKLLSKCIIWLLSNHEPAYIKNWLQAFRENPGARKIYSEVETMEKLNDDLDHMQILGQLYFQYKQFEKAIECFSWEMELEPNNPKPLQWLSKVYREKGMAEESDMYRQLCISIQKQA</sequence>
<dbReference type="SUPFAM" id="SSF48452">
    <property type="entry name" value="TPR-like"/>
    <property type="match status" value="1"/>
</dbReference>
<comment type="caution">
    <text evidence="2">The sequence shown here is derived from an EMBL/GenBank/DDBJ whole genome shotgun (WGS) entry which is preliminary data.</text>
</comment>
<dbReference type="EMBL" id="QOUX01000039">
    <property type="protein sequence ID" value="RXJ00251.1"/>
    <property type="molecule type" value="Genomic_DNA"/>
</dbReference>
<feature type="repeat" description="TPR" evidence="1">
    <location>
        <begin position="397"/>
        <end position="430"/>
    </location>
</feature>
<dbReference type="InterPro" id="IPR011990">
    <property type="entry name" value="TPR-like_helical_dom_sf"/>
</dbReference>
<keyword evidence="1" id="KW-0802">TPR repeat</keyword>
<evidence type="ECO:0000313" key="2">
    <source>
        <dbReference type="EMBL" id="RXJ00251.1"/>
    </source>
</evidence>
<proteinExistence type="predicted"/>
<reference evidence="2 3" key="1">
    <citation type="journal article" date="2019" name="Int. J. Syst. Evol. Microbiol.">
        <title>Anaerobacillus alkaliphilus sp. nov., a novel alkaliphilic and moderately halophilic bacterium.</title>
        <authorList>
            <person name="Borsodi A.K."/>
            <person name="Aszalos J.M."/>
            <person name="Bihari P."/>
            <person name="Nagy I."/>
            <person name="Schumann P."/>
            <person name="Sproer C."/>
            <person name="Kovacs A.L."/>
            <person name="Boka K."/>
            <person name="Dobosy P."/>
            <person name="Ovari M."/>
            <person name="Szili-Kovacs T."/>
            <person name="Toth E."/>
        </authorList>
    </citation>
    <scope>NUCLEOTIDE SEQUENCE [LARGE SCALE GENOMIC DNA]</scope>
    <source>
        <strain evidence="2 3">B16-10</strain>
    </source>
</reference>
<dbReference type="AlphaFoldDB" id="A0A4Q0VS06"/>
<keyword evidence="3" id="KW-1185">Reference proteome</keyword>
<dbReference type="Proteomes" id="UP000290649">
    <property type="component" value="Unassembled WGS sequence"/>
</dbReference>